<reference evidence="1" key="2">
    <citation type="journal article" date="2022" name="Sci. Total Environ.">
        <title>Prevalence, transmission, and molecular epidemiology of tet(X)-positive bacteria among humans, animals, and environmental niches in China: An epidemiological, and genomic-based study.</title>
        <authorList>
            <person name="Dong N."/>
            <person name="Zeng Y."/>
            <person name="Cai C."/>
            <person name="Sun C."/>
            <person name="Lu J."/>
            <person name="Liu C."/>
            <person name="Zhou H."/>
            <person name="Sun Q."/>
            <person name="Shu L."/>
            <person name="Wang H."/>
            <person name="Wang Y."/>
            <person name="Wang S."/>
            <person name="Wu C."/>
            <person name="Chan E.W."/>
            <person name="Chen G."/>
            <person name="Shen Z."/>
            <person name="Chen S."/>
            <person name="Zhang R."/>
        </authorList>
    </citation>
    <scope>NUCLEOTIDE SEQUENCE</scope>
    <source>
        <strain evidence="1">R655-4</strain>
    </source>
</reference>
<organism evidence="1 2">
    <name type="scientific">Empedobacter brevis</name>
    <dbReference type="NCBI Taxonomy" id="247"/>
    <lineage>
        <taxon>Bacteria</taxon>
        <taxon>Pseudomonadati</taxon>
        <taxon>Bacteroidota</taxon>
        <taxon>Flavobacteriia</taxon>
        <taxon>Flavobacteriales</taxon>
        <taxon>Weeksellaceae</taxon>
        <taxon>Empedobacter</taxon>
    </lineage>
</organism>
<dbReference type="Proteomes" id="UP001170959">
    <property type="component" value="Unassembled WGS sequence"/>
</dbReference>
<evidence type="ECO:0000313" key="2">
    <source>
        <dbReference type="Proteomes" id="UP001170959"/>
    </source>
</evidence>
<sequence>MPLNEQRLEQKIVDVMEQCQQETDNPNQSLRNFARELAKAIIEELQEADVVGVCPPNGGILTEGKIQ</sequence>
<dbReference type="EMBL" id="JACAGJ010000001">
    <property type="protein sequence ID" value="MDM1070894.1"/>
    <property type="molecule type" value="Genomic_DNA"/>
</dbReference>
<proteinExistence type="predicted"/>
<dbReference type="RefSeq" id="WP_286491297.1">
    <property type="nucleotide sequence ID" value="NZ_JACAGJ010000001.1"/>
</dbReference>
<gene>
    <name evidence="1" type="ORF">HX001_00140</name>
</gene>
<accession>A0AAJ1V5J7</accession>
<evidence type="ECO:0000313" key="1">
    <source>
        <dbReference type="EMBL" id="MDM1070894.1"/>
    </source>
</evidence>
<protein>
    <submittedName>
        <fullName evidence="1">Uncharacterized protein</fullName>
    </submittedName>
</protein>
<dbReference type="AlphaFoldDB" id="A0AAJ1V5J7"/>
<comment type="caution">
    <text evidence="1">The sequence shown here is derived from an EMBL/GenBank/DDBJ whole genome shotgun (WGS) entry which is preliminary data.</text>
</comment>
<name>A0AAJ1V5J7_9FLAO</name>
<reference evidence="1" key="1">
    <citation type="submission" date="2020-06" db="EMBL/GenBank/DDBJ databases">
        <authorList>
            <person name="Dong N."/>
        </authorList>
    </citation>
    <scope>NUCLEOTIDE SEQUENCE</scope>
    <source>
        <strain evidence="1">R655-4</strain>
    </source>
</reference>